<dbReference type="Gene3D" id="1.10.287.1260">
    <property type="match status" value="1"/>
</dbReference>
<dbReference type="PANTHER" id="PTHR30566">
    <property type="entry name" value="YNAI-RELATED MECHANOSENSITIVE ION CHANNEL"/>
    <property type="match status" value="1"/>
</dbReference>
<evidence type="ECO:0000313" key="3">
    <source>
        <dbReference type="Proteomes" id="UP000822688"/>
    </source>
</evidence>
<sequence>MLRIIAVSAHLQQYFGTDIFVKARGIGIVVSGTWFFSRWNQHLIDNLASKHKIDQPRVVAFDRLVSLVLYFLAATCTADIVGFALRSLLAVGGISGDLMNFSRANSKLLEASFYLHNQDIFLVDKITAQVV</sequence>
<keyword evidence="1" id="KW-0472">Membrane</keyword>
<reference evidence="2 3" key="1">
    <citation type="submission" date="2020-06" db="EMBL/GenBank/DDBJ databases">
        <title>WGS assembly of Ceratodon purpureus strain R40.</title>
        <authorList>
            <person name="Carey S.B."/>
            <person name="Jenkins J."/>
            <person name="Shu S."/>
            <person name="Lovell J.T."/>
            <person name="Sreedasyam A."/>
            <person name="Maumus F."/>
            <person name="Tiley G.P."/>
            <person name="Fernandez-Pozo N."/>
            <person name="Barry K."/>
            <person name="Chen C."/>
            <person name="Wang M."/>
            <person name="Lipzen A."/>
            <person name="Daum C."/>
            <person name="Saski C.A."/>
            <person name="Payton A.C."/>
            <person name="Mcbreen J.C."/>
            <person name="Conrad R.E."/>
            <person name="Kollar L.M."/>
            <person name="Olsson S."/>
            <person name="Huttunen S."/>
            <person name="Landis J.B."/>
            <person name="Wickett N.J."/>
            <person name="Johnson M.G."/>
            <person name="Rensing S.A."/>
            <person name="Grimwood J."/>
            <person name="Schmutz J."/>
            <person name="Mcdaniel S.F."/>
        </authorList>
    </citation>
    <scope>NUCLEOTIDE SEQUENCE [LARGE SCALE GENOMIC DNA]</scope>
    <source>
        <strain evidence="2 3">R40</strain>
    </source>
</reference>
<evidence type="ECO:0000256" key="1">
    <source>
        <dbReference type="SAM" id="Phobius"/>
    </source>
</evidence>
<name>A0A8T0GEX6_CERPU</name>
<dbReference type="GO" id="GO:0016020">
    <property type="term" value="C:membrane"/>
    <property type="evidence" value="ECO:0007669"/>
    <property type="project" value="InterPro"/>
</dbReference>
<gene>
    <name evidence="2" type="ORF">KC19_11G072800</name>
</gene>
<dbReference type="EMBL" id="CM026432">
    <property type="protein sequence ID" value="KAG0556699.1"/>
    <property type="molecule type" value="Genomic_DNA"/>
</dbReference>
<dbReference type="Proteomes" id="UP000822688">
    <property type="component" value="Chromosome 11"/>
</dbReference>
<keyword evidence="1" id="KW-1133">Transmembrane helix</keyword>
<dbReference type="InterPro" id="IPR011014">
    <property type="entry name" value="MscS_channel_TM-2"/>
</dbReference>
<protein>
    <submittedName>
        <fullName evidence="2">Uncharacterized protein</fullName>
    </submittedName>
</protein>
<feature type="transmembrane region" description="Helical" evidence="1">
    <location>
        <begin position="67"/>
        <end position="89"/>
    </location>
</feature>
<dbReference type="AlphaFoldDB" id="A0A8T0GEX6"/>
<keyword evidence="3" id="KW-1185">Reference proteome</keyword>
<dbReference type="PANTHER" id="PTHR30566:SF27">
    <property type="entry name" value="MECHANOSENSITIVE ION CHANNEL PROTEIN"/>
    <property type="match status" value="1"/>
</dbReference>
<keyword evidence="1" id="KW-0812">Transmembrane</keyword>
<accession>A0A8T0GEX6</accession>
<dbReference type="SUPFAM" id="SSF82861">
    <property type="entry name" value="Mechanosensitive channel protein MscS (YggB), transmembrane region"/>
    <property type="match status" value="1"/>
</dbReference>
<evidence type="ECO:0000313" key="2">
    <source>
        <dbReference type="EMBL" id="KAG0556699.1"/>
    </source>
</evidence>
<proteinExistence type="predicted"/>
<comment type="caution">
    <text evidence="2">The sequence shown here is derived from an EMBL/GenBank/DDBJ whole genome shotgun (WGS) entry which is preliminary data.</text>
</comment>
<organism evidence="2 3">
    <name type="scientific">Ceratodon purpureus</name>
    <name type="common">Fire moss</name>
    <name type="synonym">Dicranum purpureum</name>
    <dbReference type="NCBI Taxonomy" id="3225"/>
    <lineage>
        <taxon>Eukaryota</taxon>
        <taxon>Viridiplantae</taxon>
        <taxon>Streptophyta</taxon>
        <taxon>Embryophyta</taxon>
        <taxon>Bryophyta</taxon>
        <taxon>Bryophytina</taxon>
        <taxon>Bryopsida</taxon>
        <taxon>Dicranidae</taxon>
        <taxon>Pseudoditrichales</taxon>
        <taxon>Ditrichaceae</taxon>
        <taxon>Ceratodon</taxon>
    </lineage>
</organism>